<comment type="caution">
    <text evidence="3">The sequence shown here is derived from an EMBL/GenBank/DDBJ whole genome shotgun (WGS) entry which is preliminary data.</text>
</comment>
<evidence type="ECO:0000313" key="4">
    <source>
        <dbReference type="Proteomes" id="UP000523431"/>
    </source>
</evidence>
<feature type="region of interest" description="Disordered" evidence="1">
    <location>
        <begin position="1"/>
        <end position="49"/>
    </location>
</feature>
<evidence type="ECO:0000313" key="2">
    <source>
        <dbReference type="EMBL" id="MBB4481395.1"/>
    </source>
</evidence>
<evidence type="ECO:0000256" key="1">
    <source>
        <dbReference type="SAM" id="MobiDB-lite"/>
    </source>
</evidence>
<dbReference type="EMBL" id="JACIID010000008">
    <property type="protein sequence ID" value="MBB4536992.1"/>
    <property type="molecule type" value="Genomic_DNA"/>
</dbReference>
<proteinExistence type="predicted"/>
<accession>A0A7W6ZJS7</accession>
<evidence type="ECO:0000313" key="5">
    <source>
        <dbReference type="Proteomes" id="UP000557344"/>
    </source>
</evidence>
<dbReference type="Proteomes" id="UP000523431">
    <property type="component" value="Unassembled WGS sequence"/>
</dbReference>
<organism evidence="3 4">
    <name type="scientific">Rhizobium etli</name>
    <dbReference type="NCBI Taxonomy" id="29449"/>
    <lineage>
        <taxon>Bacteria</taxon>
        <taxon>Pseudomonadati</taxon>
        <taxon>Pseudomonadota</taxon>
        <taxon>Alphaproteobacteria</taxon>
        <taxon>Hyphomicrobiales</taxon>
        <taxon>Rhizobiaceae</taxon>
        <taxon>Rhizobium/Agrobacterium group</taxon>
        <taxon>Rhizobium</taxon>
    </lineage>
</organism>
<dbReference type="AlphaFoldDB" id="A0A7W6ZJS7"/>
<reference evidence="4 5" key="1">
    <citation type="submission" date="2020-08" db="EMBL/GenBank/DDBJ databases">
        <title>Genomic Encyclopedia of Type Strains, Phase IV (KMG-V): Genome sequencing to study the core and pangenomes of soil and plant-associated prokaryotes.</title>
        <authorList>
            <person name="Whitman W."/>
        </authorList>
    </citation>
    <scope>NUCLEOTIDE SEQUENCE [LARGE SCALE GENOMIC DNA]</scope>
    <source>
        <strain evidence="2 5">SEMIA 471</strain>
        <strain evidence="3 4">SEMIA 489</strain>
    </source>
</reference>
<protein>
    <submittedName>
        <fullName evidence="3">Uncharacterized protein</fullName>
    </submittedName>
</protein>
<dbReference type="EMBL" id="JACIHU010000008">
    <property type="protein sequence ID" value="MBB4481395.1"/>
    <property type="molecule type" value="Genomic_DNA"/>
</dbReference>
<sequence>MPSGGGTGEEEFSLLPESKHSGSVSSPGHARPPFTKREVNAGELLPLFQ</sequence>
<evidence type="ECO:0000313" key="3">
    <source>
        <dbReference type="EMBL" id="MBB4536992.1"/>
    </source>
</evidence>
<gene>
    <name evidence="2" type="ORF">GGE46_003991</name>
    <name evidence="3" type="ORF">GGE57_003756</name>
</gene>
<dbReference type="Proteomes" id="UP000557344">
    <property type="component" value="Unassembled WGS sequence"/>
</dbReference>
<name>A0A7W6ZJS7_RHIET</name>